<comment type="caution">
    <text evidence="2">The sequence shown here is derived from an EMBL/GenBank/DDBJ whole genome shotgun (WGS) entry which is preliminary data.</text>
</comment>
<keyword evidence="3" id="KW-1185">Reference proteome</keyword>
<name>A0A7J7R2I1_MYOMY</name>
<protein>
    <submittedName>
        <fullName evidence="2">Uncharacterized protein</fullName>
    </submittedName>
</protein>
<proteinExistence type="predicted"/>
<feature type="compositionally biased region" description="Basic and acidic residues" evidence="1">
    <location>
        <begin position="70"/>
        <end position="79"/>
    </location>
</feature>
<organism evidence="2 3">
    <name type="scientific">Myotis myotis</name>
    <name type="common">Greater mouse-eared bat</name>
    <name type="synonym">Vespertilio myotis</name>
    <dbReference type="NCBI Taxonomy" id="51298"/>
    <lineage>
        <taxon>Eukaryota</taxon>
        <taxon>Metazoa</taxon>
        <taxon>Chordata</taxon>
        <taxon>Craniata</taxon>
        <taxon>Vertebrata</taxon>
        <taxon>Euteleostomi</taxon>
        <taxon>Mammalia</taxon>
        <taxon>Eutheria</taxon>
        <taxon>Laurasiatheria</taxon>
        <taxon>Chiroptera</taxon>
        <taxon>Yangochiroptera</taxon>
        <taxon>Vespertilionidae</taxon>
        <taxon>Myotis</taxon>
    </lineage>
</organism>
<feature type="region of interest" description="Disordered" evidence="1">
    <location>
        <begin position="11"/>
        <end position="80"/>
    </location>
</feature>
<evidence type="ECO:0000256" key="1">
    <source>
        <dbReference type="SAM" id="MobiDB-lite"/>
    </source>
</evidence>
<accession>A0A7J7R2I1</accession>
<dbReference type="AlphaFoldDB" id="A0A7J7R2I1"/>
<feature type="compositionally biased region" description="Basic residues" evidence="1">
    <location>
        <begin position="16"/>
        <end position="25"/>
    </location>
</feature>
<gene>
    <name evidence="2" type="ORF">mMyoMyo1_010931</name>
</gene>
<evidence type="ECO:0000313" key="3">
    <source>
        <dbReference type="Proteomes" id="UP000527355"/>
    </source>
</evidence>
<sequence length="217" mass="23307">MLSWLQTWETAGGLRSRPHPTHRAVRSQSDGCSRGSWPPKSQTLSSKAPGRQRCNAGLNDLSGGGPVENDDGKTHDQPENHACGRRAITAWPVRVSIINGSELVEHDPSGWSSLWAGFQPTGGGWGGGGRGSRMSNMAFVLRVPTQLQLREHSANTVARIRQVVTATARAGDGLSLTYVKRWSVSAPLAWLRGSASTYEPAGPGFDSRSEHMAGLWA</sequence>
<dbReference type="Proteomes" id="UP000527355">
    <property type="component" value="Unassembled WGS sequence"/>
</dbReference>
<evidence type="ECO:0000313" key="2">
    <source>
        <dbReference type="EMBL" id="KAF6270292.1"/>
    </source>
</evidence>
<reference evidence="2 3" key="1">
    <citation type="journal article" date="2020" name="Nature">
        <title>Six reference-quality genomes reveal evolution of bat adaptations.</title>
        <authorList>
            <person name="Jebb D."/>
            <person name="Huang Z."/>
            <person name="Pippel M."/>
            <person name="Hughes G.M."/>
            <person name="Lavrichenko K."/>
            <person name="Devanna P."/>
            <person name="Winkler S."/>
            <person name="Jermiin L.S."/>
            <person name="Skirmuntt E.C."/>
            <person name="Katzourakis A."/>
            <person name="Burkitt-Gray L."/>
            <person name="Ray D.A."/>
            <person name="Sullivan K.A.M."/>
            <person name="Roscito J.G."/>
            <person name="Kirilenko B.M."/>
            <person name="Davalos L.M."/>
            <person name="Corthals A.P."/>
            <person name="Power M.L."/>
            <person name="Jones G."/>
            <person name="Ransome R.D."/>
            <person name="Dechmann D.K.N."/>
            <person name="Locatelli A.G."/>
            <person name="Puechmaille S.J."/>
            <person name="Fedrigo O."/>
            <person name="Jarvis E.D."/>
            <person name="Hiller M."/>
            <person name="Vernes S.C."/>
            <person name="Myers E.W."/>
            <person name="Teeling E.C."/>
        </authorList>
    </citation>
    <scope>NUCLEOTIDE SEQUENCE [LARGE SCALE GENOMIC DNA]</scope>
    <source>
        <strain evidence="2">MMyoMyo1</strain>
        <tissue evidence="2">Flight muscle</tissue>
    </source>
</reference>
<dbReference type="EMBL" id="JABWUV010000039">
    <property type="protein sequence ID" value="KAF6270292.1"/>
    <property type="molecule type" value="Genomic_DNA"/>
</dbReference>